<organism evidence="4 5">
    <name type="scientific">Dillenia turbinata</name>
    <dbReference type="NCBI Taxonomy" id="194707"/>
    <lineage>
        <taxon>Eukaryota</taxon>
        <taxon>Viridiplantae</taxon>
        <taxon>Streptophyta</taxon>
        <taxon>Embryophyta</taxon>
        <taxon>Tracheophyta</taxon>
        <taxon>Spermatophyta</taxon>
        <taxon>Magnoliopsida</taxon>
        <taxon>eudicotyledons</taxon>
        <taxon>Gunneridae</taxon>
        <taxon>Pentapetalae</taxon>
        <taxon>Dilleniales</taxon>
        <taxon>Dilleniaceae</taxon>
        <taxon>Dillenia</taxon>
    </lineage>
</organism>
<evidence type="ECO:0000313" key="4">
    <source>
        <dbReference type="EMBL" id="KAK6927735.1"/>
    </source>
</evidence>
<dbReference type="FunFam" id="2.40.70.10:FF:000013">
    <property type="entry name" value="Aspartyl protease AED1"/>
    <property type="match status" value="1"/>
</dbReference>
<feature type="domain" description="Peptidase A1" evidence="3">
    <location>
        <begin position="1"/>
        <end position="223"/>
    </location>
</feature>
<dbReference type="AlphaFoldDB" id="A0AAN8Z9Z1"/>
<keyword evidence="4" id="KW-0378">Hydrolase</keyword>
<dbReference type="GO" id="GO:0016798">
    <property type="term" value="F:hydrolase activity, acting on glycosyl bonds"/>
    <property type="evidence" value="ECO:0007669"/>
    <property type="project" value="UniProtKB-KW"/>
</dbReference>
<keyword evidence="2" id="KW-0732">Signal</keyword>
<keyword evidence="4" id="KW-0858">Xylan degradation</keyword>
<evidence type="ECO:0000259" key="3">
    <source>
        <dbReference type="PROSITE" id="PS51767"/>
    </source>
</evidence>
<feature type="signal peptide" evidence="2">
    <location>
        <begin position="1"/>
        <end position="24"/>
    </location>
</feature>
<keyword evidence="4" id="KW-0624">Polysaccharide degradation</keyword>
<dbReference type="GO" id="GO:0045493">
    <property type="term" value="P:xylan catabolic process"/>
    <property type="evidence" value="ECO:0007669"/>
    <property type="project" value="UniProtKB-KW"/>
</dbReference>
<dbReference type="InterPro" id="IPR033121">
    <property type="entry name" value="PEPTIDASE_A1"/>
</dbReference>
<dbReference type="InterPro" id="IPR021109">
    <property type="entry name" value="Peptidase_aspartic_dom_sf"/>
</dbReference>
<dbReference type="InterPro" id="IPR001461">
    <property type="entry name" value="Aspartic_peptidase_A1"/>
</dbReference>
<dbReference type="InterPro" id="IPR032799">
    <property type="entry name" value="TAXi_C"/>
</dbReference>
<dbReference type="GO" id="GO:0004190">
    <property type="term" value="F:aspartic-type endopeptidase activity"/>
    <property type="evidence" value="ECO:0007669"/>
    <property type="project" value="InterPro"/>
</dbReference>
<comment type="similarity">
    <text evidence="1">Belongs to the peptidase A1 family.</text>
</comment>
<name>A0AAN8Z9Z1_9MAGN</name>
<feature type="chain" id="PRO_5043011779" evidence="2">
    <location>
        <begin position="25"/>
        <end position="228"/>
    </location>
</feature>
<dbReference type="PANTHER" id="PTHR13683">
    <property type="entry name" value="ASPARTYL PROTEASES"/>
    <property type="match status" value="1"/>
</dbReference>
<evidence type="ECO:0000313" key="5">
    <source>
        <dbReference type="Proteomes" id="UP001370490"/>
    </source>
</evidence>
<dbReference type="EMBL" id="JBAMMX010000014">
    <property type="protein sequence ID" value="KAK6927735.1"/>
    <property type="molecule type" value="Genomic_DNA"/>
</dbReference>
<comment type="caution">
    <text evidence="4">The sequence shown here is derived from an EMBL/GenBank/DDBJ whole genome shotgun (WGS) entry which is preliminary data.</text>
</comment>
<dbReference type="Proteomes" id="UP001370490">
    <property type="component" value="Unassembled WGS sequence"/>
</dbReference>
<dbReference type="PROSITE" id="PS51767">
    <property type="entry name" value="PEPTIDASE_A1"/>
    <property type="match status" value="1"/>
</dbReference>
<evidence type="ECO:0000256" key="2">
    <source>
        <dbReference type="SAM" id="SignalP"/>
    </source>
</evidence>
<dbReference type="Gene3D" id="2.40.70.10">
    <property type="entry name" value="Acid Proteases"/>
    <property type="match status" value="1"/>
</dbReference>
<accession>A0AAN8Z9Z1</accession>
<sequence length="228" mass="24836">MANFDIFGCTGWLSLWMWSIQSWAFWENCRVARVGPGPRIPSFTNCSKVRFGSSSGNSNSLKFTNLGQNANHPSFYYIDIVDISVGGQNLNLPPSLFSSKGSIIDSGTVITRLPKTAYAALRSAFQQQMSNYPTTSPPPQLFDTCYDLSGYGTVNIPKITFLFGNNVNVDIVAEGILVVVSATQYCLAFAGNSDDDHIAIFGNYQQQKYEVVYDVAGGRLGFGPGACD</sequence>
<keyword evidence="5" id="KW-1185">Reference proteome</keyword>
<protein>
    <submittedName>
        <fullName evidence="4">Xylanase inhibitor, C-terminal</fullName>
    </submittedName>
</protein>
<dbReference type="SUPFAM" id="SSF50630">
    <property type="entry name" value="Acid proteases"/>
    <property type="match status" value="1"/>
</dbReference>
<proteinExistence type="inferred from homology"/>
<dbReference type="Pfam" id="PF14541">
    <property type="entry name" value="TAXi_C"/>
    <property type="match status" value="1"/>
</dbReference>
<evidence type="ECO:0000256" key="1">
    <source>
        <dbReference type="ARBA" id="ARBA00007447"/>
    </source>
</evidence>
<keyword evidence="4" id="KW-0119">Carbohydrate metabolism</keyword>
<reference evidence="4 5" key="1">
    <citation type="submission" date="2023-12" db="EMBL/GenBank/DDBJ databases">
        <title>A high-quality genome assembly for Dillenia turbinata (Dilleniales).</title>
        <authorList>
            <person name="Chanderbali A."/>
        </authorList>
    </citation>
    <scope>NUCLEOTIDE SEQUENCE [LARGE SCALE GENOMIC DNA]</scope>
    <source>
        <strain evidence="4">LSX21</strain>
        <tissue evidence="4">Leaf</tissue>
    </source>
</reference>
<gene>
    <name evidence="4" type="ORF">RJ641_006326</name>
</gene>
<keyword evidence="4" id="KW-0326">Glycosidase</keyword>
<dbReference type="PANTHER" id="PTHR13683:SF750">
    <property type="entry name" value="ASPARTYL PROTEASE AED1"/>
    <property type="match status" value="1"/>
</dbReference>
<dbReference type="GO" id="GO:0006508">
    <property type="term" value="P:proteolysis"/>
    <property type="evidence" value="ECO:0007669"/>
    <property type="project" value="InterPro"/>
</dbReference>